<accession>A0ABV8TZZ2</accession>
<dbReference type="InterPro" id="IPR039420">
    <property type="entry name" value="WalR-like"/>
</dbReference>
<dbReference type="SMART" id="SM00448">
    <property type="entry name" value="REC"/>
    <property type="match status" value="1"/>
</dbReference>
<feature type="domain" description="HTH luxR-type" evidence="6">
    <location>
        <begin position="142"/>
        <end position="207"/>
    </location>
</feature>
<organism evidence="8 9">
    <name type="scientific">Salininema proteolyticum</name>
    <dbReference type="NCBI Taxonomy" id="1607685"/>
    <lineage>
        <taxon>Bacteria</taxon>
        <taxon>Bacillati</taxon>
        <taxon>Actinomycetota</taxon>
        <taxon>Actinomycetes</taxon>
        <taxon>Glycomycetales</taxon>
        <taxon>Glycomycetaceae</taxon>
        <taxon>Salininema</taxon>
    </lineage>
</organism>
<keyword evidence="1 5" id="KW-0597">Phosphoprotein</keyword>
<evidence type="ECO:0000256" key="3">
    <source>
        <dbReference type="ARBA" id="ARBA00023125"/>
    </source>
</evidence>
<evidence type="ECO:0000256" key="5">
    <source>
        <dbReference type="PROSITE-ProRule" id="PRU00169"/>
    </source>
</evidence>
<name>A0ABV8TZZ2_9ACTN</name>
<gene>
    <name evidence="8" type="ORF">ACFPET_14370</name>
</gene>
<evidence type="ECO:0000256" key="2">
    <source>
        <dbReference type="ARBA" id="ARBA00023015"/>
    </source>
</evidence>
<keyword evidence="9" id="KW-1185">Reference proteome</keyword>
<dbReference type="PANTHER" id="PTHR43214">
    <property type="entry name" value="TWO-COMPONENT RESPONSE REGULATOR"/>
    <property type="match status" value="1"/>
</dbReference>
<feature type="modified residue" description="4-aspartylphosphate" evidence="5">
    <location>
        <position position="54"/>
    </location>
</feature>
<dbReference type="PROSITE" id="PS00622">
    <property type="entry name" value="HTH_LUXR_1"/>
    <property type="match status" value="1"/>
</dbReference>
<evidence type="ECO:0000313" key="9">
    <source>
        <dbReference type="Proteomes" id="UP001595823"/>
    </source>
</evidence>
<reference evidence="9" key="1">
    <citation type="journal article" date="2019" name="Int. J. Syst. Evol. Microbiol.">
        <title>The Global Catalogue of Microorganisms (GCM) 10K type strain sequencing project: providing services to taxonomists for standard genome sequencing and annotation.</title>
        <authorList>
            <consortium name="The Broad Institute Genomics Platform"/>
            <consortium name="The Broad Institute Genome Sequencing Center for Infectious Disease"/>
            <person name="Wu L."/>
            <person name="Ma J."/>
        </authorList>
    </citation>
    <scope>NUCLEOTIDE SEQUENCE [LARGE SCALE GENOMIC DNA]</scope>
    <source>
        <strain evidence="9">IBRC-M 10908</strain>
    </source>
</reference>
<sequence length="210" mass="22500">MIRVLLVDDQRLVRAGIRMLCESVDDVEVVGEASDGAEAVRLDRSLLPGVVMMDLRMPRMDGVEATRRILASRPTARVVALTTFDDDDHVYPVLEAGARGFLAKDADPVDLLAGIRQAAGDGAPFSPHVLKRLVSRAVSGSRRTAAEGLTGRELDVLRLVVEGRSNAEIASALYLGPTTVKSHLASLLAKTGAANRVQLAVKAVREGWEP</sequence>
<dbReference type="InterPro" id="IPR011006">
    <property type="entry name" value="CheY-like_superfamily"/>
</dbReference>
<dbReference type="Proteomes" id="UP001595823">
    <property type="component" value="Unassembled WGS sequence"/>
</dbReference>
<dbReference type="EMBL" id="JBHSDK010000019">
    <property type="protein sequence ID" value="MFC4336384.1"/>
    <property type="molecule type" value="Genomic_DNA"/>
</dbReference>
<dbReference type="PROSITE" id="PS50110">
    <property type="entry name" value="RESPONSE_REGULATORY"/>
    <property type="match status" value="1"/>
</dbReference>
<dbReference type="InterPro" id="IPR016032">
    <property type="entry name" value="Sig_transdc_resp-reg_C-effctor"/>
</dbReference>
<keyword evidence="2" id="KW-0805">Transcription regulation</keyword>
<evidence type="ECO:0000259" key="6">
    <source>
        <dbReference type="PROSITE" id="PS50043"/>
    </source>
</evidence>
<dbReference type="RefSeq" id="WP_380622265.1">
    <property type="nucleotide sequence ID" value="NZ_JBHSDK010000019.1"/>
</dbReference>
<dbReference type="InterPro" id="IPR058245">
    <property type="entry name" value="NreC/VraR/RcsB-like_REC"/>
</dbReference>
<evidence type="ECO:0000259" key="7">
    <source>
        <dbReference type="PROSITE" id="PS50110"/>
    </source>
</evidence>
<dbReference type="PANTHER" id="PTHR43214:SF24">
    <property type="entry name" value="TRANSCRIPTIONAL REGULATORY PROTEIN NARL-RELATED"/>
    <property type="match status" value="1"/>
</dbReference>
<dbReference type="SUPFAM" id="SSF52172">
    <property type="entry name" value="CheY-like"/>
    <property type="match status" value="1"/>
</dbReference>
<keyword evidence="3" id="KW-0238">DNA-binding</keyword>
<comment type="caution">
    <text evidence="8">The sequence shown here is derived from an EMBL/GenBank/DDBJ whole genome shotgun (WGS) entry which is preliminary data.</text>
</comment>
<dbReference type="Pfam" id="PF00196">
    <property type="entry name" value="GerE"/>
    <property type="match status" value="1"/>
</dbReference>
<dbReference type="PRINTS" id="PR00038">
    <property type="entry name" value="HTHLUXR"/>
</dbReference>
<proteinExistence type="predicted"/>
<dbReference type="PROSITE" id="PS50043">
    <property type="entry name" value="HTH_LUXR_2"/>
    <property type="match status" value="1"/>
</dbReference>
<evidence type="ECO:0000256" key="1">
    <source>
        <dbReference type="ARBA" id="ARBA00022553"/>
    </source>
</evidence>
<keyword evidence="4" id="KW-0804">Transcription</keyword>
<dbReference type="InterPro" id="IPR000792">
    <property type="entry name" value="Tscrpt_reg_LuxR_C"/>
</dbReference>
<dbReference type="Gene3D" id="3.40.50.2300">
    <property type="match status" value="1"/>
</dbReference>
<dbReference type="Pfam" id="PF00072">
    <property type="entry name" value="Response_reg"/>
    <property type="match status" value="1"/>
</dbReference>
<dbReference type="CDD" id="cd06170">
    <property type="entry name" value="LuxR_C_like"/>
    <property type="match status" value="1"/>
</dbReference>
<dbReference type="SUPFAM" id="SSF46894">
    <property type="entry name" value="C-terminal effector domain of the bipartite response regulators"/>
    <property type="match status" value="1"/>
</dbReference>
<dbReference type="InterPro" id="IPR001789">
    <property type="entry name" value="Sig_transdc_resp-reg_receiver"/>
</dbReference>
<dbReference type="CDD" id="cd17535">
    <property type="entry name" value="REC_NarL-like"/>
    <property type="match status" value="1"/>
</dbReference>
<evidence type="ECO:0000256" key="4">
    <source>
        <dbReference type="ARBA" id="ARBA00023163"/>
    </source>
</evidence>
<dbReference type="SMART" id="SM00421">
    <property type="entry name" value="HTH_LUXR"/>
    <property type="match status" value="1"/>
</dbReference>
<feature type="domain" description="Response regulatory" evidence="7">
    <location>
        <begin position="3"/>
        <end position="119"/>
    </location>
</feature>
<protein>
    <submittedName>
        <fullName evidence="8">Response regulator</fullName>
    </submittedName>
</protein>
<evidence type="ECO:0000313" key="8">
    <source>
        <dbReference type="EMBL" id="MFC4336384.1"/>
    </source>
</evidence>